<name>A0AAU3HZB2_9ACTN</name>
<dbReference type="Pfam" id="PF00501">
    <property type="entry name" value="AMP-binding"/>
    <property type="match status" value="1"/>
</dbReference>
<dbReference type="FunFam" id="3.40.50.980:FF:000001">
    <property type="entry name" value="Non-ribosomal peptide synthetase"/>
    <property type="match status" value="1"/>
</dbReference>
<sequence>MTTARPTTTADAAAPVNPAGPAAPVNPAGPAAPVNPAGPAAPVNPAGPAAPGDSVRSVNAQQAGLWFIHETDPGCSAYHIVFGAEVTADAELGVQARNILDDLTREHDALRTGFRSGPQRPEQFVRDTVPLDIRLTDVRGTDPEELRDLVRTDSRTPFDLSRPPLWRVHLYRTGEHTWVFTLVMHHIAADFWSLALLLSEVRGRLEGTPGPFTLDGGAFAAYADRQQSFLTGEKARALRDGEEKRLGDAPPGLDLYGDRPRPPAPSYDGGSAPFALSAATTEAVRRLARETSATPYTVLLSAYFVLLSRLSGQSDILVGTPTSGRLHRRFRDALGNFVNTVVVRGEVDEESTYRGLLTASRERVLEAMRAQELPFPWLVRELAPPRDPSRTPLYQAGFAWDRLPFLHDMDAFFLLEPGPGAELDVAGATLRPYPLPQQEGQTDLWIEMGAEKDGAFAGVLRYNTDIFGAGTARELAATFVTTVETLVARPDEPLRALVRGDEQQRARLAAWGTGPERAIPAARLPELFRDQVARTPNTTALTADGEEWSYARLLDAVEQTAAALRTAGIAPGDRVAVMAERGAMLVASLLAVLDVGAAYVPLDPKLPAERLAYMAEDSRARLLISRSDLRDSWLPGLPVLELDDLAAGVRSTGTDGEAEAPTPGPSDLAYILYTSGSTGRPKGVAIPHHALTNLLLAMRDDTGFTASDSLLAVTTISFDIAGLELYMPLVAGGRVIVCDSTTASDGAALAARIDASGATWMQATPTSWRMLRDAGWKGCARLNVLCGGEELPLDLAEFLAGRVASLRNVYGPTETTVWSTAGRVDPSSGIDIGAPLANTRLHVLDPQGRDVEPGVPGELWIGGDGLALGYWDRPELTAERFVTGLPAAPDRRLYRTGDRARWTSDGRLLHHGRLDNQVKLRGYRIELSEVEAVLGAVDGVSTAVVVVRDDRLVAYLVAEPGTELRTADVKSAAAVSLPPYMVPGIVMVLDELPLTANKKIDRNRLPEPVVSSGAGFEQPRDATEIVLARMWTEILGISQVGIHDNFFDVGGHSLLAVRLSAAVRAEWDVEIPISDMLRQGTIAELAAIVRSGGQGTSRTPVVTLREGTAGRRPVFLFHPFGGTVFCYVELTHHLPPGRPVLAVEAPGIQNEGEAEISVEAMATRYIEYLREIQPAGPYALGGWCFGGVIGYEVACRLRAAGEEIEFLIGIDSRAPVEDNIPESADDSTILSWFARDLAVPAGKTLDIPADDLRALGGDAAFDHILQRAAAIGVLAEDADRAQILRYFEAYLANGIALQTYLPEPAEVDLVLLRAADEPAEYGPRLGWEALIKGSLNVMDVPGDHNSVMYPPHAETAARAIAPHMEGPTDNGSD</sequence>
<dbReference type="Pfam" id="PF00550">
    <property type="entry name" value="PP-binding"/>
    <property type="match status" value="1"/>
</dbReference>
<keyword evidence="3" id="KW-0597">Phosphoprotein</keyword>
<dbReference type="PROSITE" id="PS00012">
    <property type="entry name" value="PHOSPHOPANTETHEINE"/>
    <property type="match status" value="1"/>
</dbReference>
<feature type="region of interest" description="Disordered" evidence="4">
    <location>
        <begin position="1"/>
        <end position="55"/>
    </location>
</feature>
<dbReference type="CDD" id="cd19531">
    <property type="entry name" value="LCL_NRPS-like"/>
    <property type="match status" value="1"/>
</dbReference>
<evidence type="ECO:0000256" key="1">
    <source>
        <dbReference type="ARBA" id="ARBA00001957"/>
    </source>
</evidence>
<dbReference type="InterPro" id="IPR023213">
    <property type="entry name" value="CAT-like_dom_sf"/>
</dbReference>
<feature type="region of interest" description="Disordered" evidence="4">
    <location>
        <begin position="238"/>
        <end position="271"/>
    </location>
</feature>
<dbReference type="GO" id="GO:0044550">
    <property type="term" value="P:secondary metabolite biosynthetic process"/>
    <property type="evidence" value="ECO:0007669"/>
    <property type="project" value="TreeGrafter"/>
</dbReference>
<dbReference type="InterPro" id="IPR020802">
    <property type="entry name" value="TesA-like"/>
</dbReference>
<dbReference type="SUPFAM" id="SSF47336">
    <property type="entry name" value="ACP-like"/>
    <property type="match status" value="1"/>
</dbReference>
<protein>
    <submittedName>
        <fullName evidence="6">Amino acid adenylation domain-containing protein</fullName>
    </submittedName>
</protein>
<feature type="compositionally biased region" description="Basic and acidic residues" evidence="4">
    <location>
        <begin position="238"/>
        <end position="247"/>
    </location>
</feature>
<dbReference type="InterPro" id="IPR029058">
    <property type="entry name" value="AB_hydrolase_fold"/>
</dbReference>
<dbReference type="Gene3D" id="3.40.50.1820">
    <property type="entry name" value="alpha/beta hydrolase"/>
    <property type="match status" value="1"/>
</dbReference>
<dbReference type="CDD" id="cd12116">
    <property type="entry name" value="A_NRPS_Ta1_like"/>
    <property type="match status" value="1"/>
</dbReference>
<dbReference type="GO" id="GO:0005737">
    <property type="term" value="C:cytoplasm"/>
    <property type="evidence" value="ECO:0007669"/>
    <property type="project" value="TreeGrafter"/>
</dbReference>
<dbReference type="Gene3D" id="3.30.559.30">
    <property type="entry name" value="Nonribosomal peptide synthetase, condensation domain"/>
    <property type="match status" value="1"/>
</dbReference>
<dbReference type="SUPFAM" id="SSF53474">
    <property type="entry name" value="alpha/beta-Hydrolases"/>
    <property type="match status" value="1"/>
</dbReference>
<dbReference type="Gene3D" id="1.10.1200.10">
    <property type="entry name" value="ACP-like"/>
    <property type="match status" value="1"/>
</dbReference>
<proteinExistence type="predicted"/>
<dbReference type="Pfam" id="PF13193">
    <property type="entry name" value="AMP-binding_C"/>
    <property type="match status" value="1"/>
</dbReference>
<feature type="compositionally biased region" description="Low complexity" evidence="4">
    <location>
        <begin position="12"/>
        <end position="51"/>
    </location>
</feature>
<dbReference type="PANTHER" id="PTHR45527:SF1">
    <property type="entry name" value="FATTY ACID SYNTHASE"/>
    <property type="match status" value="1"/>
</dbReference>
<dbReference type="NCBIfam" id="TIGR01733">
    <property type="entry name" value="AA-adenyl-dom"/>
    <property type="match status" value="1"/>
</dbReference>
<keyword evidence="2" id="KW-0596">Phosphopantetheine</keyword>
<reference evidence="6" key="1">
    <citation type="submission" date="2022-10" db="EMBL/GenBank/DDBJ databases">
        <title>The complete genomes of actinobacterial strains from the NBC collection.</title>
        <authorList>
            <person name="Joergensen T.S."/>
            <person name="Alvarez Arevalo M."/>
            <person name="Sterndorff E.B."/>
            <person name="Faurdal D."/>
            <person name="Vuksanovic O."/>
            <person name="Mourched A.-S."/>
            <person name="Charusanti P."/>
            <person name="Shaw S."/>
            <person name="Blin K."/>
            <person name="Weber T."/>
        </authorList>
    </citation>
    <scope>NUCLEOTIDE SEQUENCE</scope>
    <source>
        <strain evidence="6">NBC_01393</strain>
    </source>
</reference>
<dbReference type="PROSITE" id="PS00455">
    <property type="entry name" value="AMP_BINDING"/>
    <property type="match status" value="1"/>
</dbReference>
<dbReference type="Gene3D" id="3.30.559.10">
    <property type="entry name" value="Chloramphenicol acetyltransferase-like domain"/>
    <property type="match status" value="1"/>
</dbReference>
<evidence type="ECO:0000256" key="4">
    <source>
        <dbReference type="SAM" id="MobiDB-lite"/>
    </source>
</evidence>
<dbReference type="Pfam" id="PF00975">
    <property type="entry name" value="Thioesterase"/>
    <property type="match status" value="1"/>
</dbReference>
<dbReference type="InterPro" id="IPR001242">
    <property type="entry name" value="Condensation_dom"/>
</dbReference>
<dbReference type="InterPro" id="IPR000873">
    <property type="entry name" value="AMP-dep_synth/lig_dom"/>
</dbReference>
<dbReference type="InterPro" id="IPR010071">
    <property type="entry name" value="AA_adenyl_dom"/>
</dbReference>
<comment type="cofactor">
    <cofactor evidence="1">
        <name>pantetheine 4'-phosphate</name>
        <dbReference type="ChEBI" id="CHEBI:47942"/>
    </cofactor>
</comment>
<dbReference type="InterPro" id="IPR001031">
    <property type="entry name" value="Thioesterase"/>
</dbReference>
<evidence type="ECO:0000256" key="2">
    <source>
        <dbReference type="ARBA" id="ARBA00022450"/>
    </source>
</evidence>
<dbReference type="PROSITE" id="PS50075">
    <property type="entry name" value="CARRIER"/>
    <property type="match status" value="1"/>
</dbReference>
<feature type="compositionally biased region" description="Polar residues" evidence="4">
    <location>
        <begin position="1"/>
        <end position="10"/>
    </location>
</feature>
<gene>
    <name evidence="6" type="ORF">OG699_24585</name>
</gene>
<dbReference type="SUPFAM" id="SSF52777">
    <property type="entry name" value="CoA-dependent acyltransferases"/>
    <property type="match status" value="2"/>
</dbReference>
<dbReference type="SMART" id="SM00823">
    <property type="entry name" value="PKS_PP"/>
    <property type="match status" value="1"/>
</dbReference>
<dbReference type="InterPro" id="IPR006162">
    <property type="entry name" value="Ppantetheine_attach_site"/>
</dbReference>
<evidence type="ECO:0000259" key="5">
    <source>
        <dbReference type="PROSITE" id="PS50075"/>
    </source>
</evidence>
<dbReference type="InterPro" id="IPR009081">
    <property type="entry name" value="PP-bd_ACP"/>
</dbReference>
<accession>A0AAU3HZB2</accession>
<dbReference type="InterPro" id="IPR045851">
    <property type="entry name" value="AMP-bd_C_sf"/>
</dbReference>
<dbReference type="Pfam" id="PF00668">
    <property type="entry name" value="Condensation"/>
    <property type="match status" value="1"/>
</dbReference>
<feature type="domain" description="Carrier" evidence="5">
    <location>
        <begin position="1018"/>
        <end position="1093"/>
    </location>
</feature>
<dbReference type="FunFam" id="3.40.50.12780:FF:000012">
    <property type="entry name" value="Non-ribosomal peptide synthetase"/>
    <property type="match status" value="1"/>
</dbReference>
<dbReference type="GO" id="GO:0017000">
    <property type="term" value="P:antibiotic biosynthetic process"/>
    <property type="evidence" value="ECO:0007669"/>
    <property type="project" value="UniProtKB-ARBA"/>
</dbReference>
<organism evidence="6">
    <name type="scientific">Streptomyces sp. NBC_01393</name>
    <dbReference type="NCBI Taxonomy" id="2903851"/>
    <lineage>
        <taxon>Bacteria</taxon>
        <taxon>Bacillati</taxon>
        <taxon>Actinomycetota</taxon>
        <taxon>Actinomycetes</taxon>
        <taxon>Kitasatosporales</taxon>
        <taxon>Streptomycetaceae</taxon>
        <taxon>Streptomyces</taxon>
    </lineage>
</organism>
<dbReference type="GO" id="GO:0043041">
    <property type="term" value="P:amino acid activation for nonribosomal peptide biosynthetic process"/>
    <property type="evidence" value="ECO:0007669"/>
    <property type="project" value="TreeGrafter"/>
</dbReference>
<dbReference type="InterPro" id="IPR020845">
    <property type="entry name" value="AMP-binding_CS"/>
</dbReference>
<evidence type="ECO:0000313" key="6">
    <source>
        <dbReference type="EMBL" id="WTZ10874.1"/>
    </source>
</evidence>
<dbReference type="PANTHER" id="PTHR45527">
    <property type="entry name" value="NONRIBOSOMAL PEPTIDE SYNTHETASE"/>
    <property type="match status" value="1"/>
</dbReference>
<dbReference type="Gene3D" id="3.40.50.12780">
    <property type="entry name" value="N-terminal domain of ligase-like"/>
    <property type="match status" value="1"/>
</dbReference>
<dbReference type="GO" id="GO:0031177">
    <property type="term" value="F:phosphopantetheine binding"/>
    <property type="evidence" value="ECO:0007669"/>
    <property type="project" value="InterPro"/>
</dbReference>
<dbReference type="EMBL" id="CP109546">
    <property type="protein sequence ID" value="WTZ10874.1"/>
    <property type="molecule type" value="Genomic_DNA"/>
</dbReference>
<dbReference type="SMART" id="SM00824">
    <property type="entry name" value="PKS_TE"/>
    <property type="match status" value="1"/>
</dbReference>
<dbReference type="InterPro" id="IPR042099">
    <property type="entry name" value="ANL_N_sf"/>
</dbReference>
<dbReference type="InterPro" id="IPR036736">
    <property type="entry name" value="ACP-like_sf"/>
</dbReference>
<dbReference type="InterPro" id="IPR020806">
    <property type="entry name" value="PKS_PP-bd"/>
</dbReference>
<dbReference type="GO" id="GO:0003824">
    <property type="term" value="F:catalytic activity"/>
    <property type="evidence" value="ECO:0007669"/>
    <property type="project" value="InterPro"/>
</dbReference>
<dbReference type="FunFam" id="1.10.1200.10:FF:000005">
    <property type="entry name" value="Nonribosomal peptide synthetase 1"/>
    <property type="match status" value="1"/>
</dbReference>
<evidence type="ECO:0000256" key="3">
    <source>
        <dbReference type="ARBA" id="ARBA00022553"/>
    </source>
</evidence>
<dbReference type="GO" id="GO:0008610">
    <property type="term" value="P:lipid biosynthetic process"/>
    <property type="evidence" value="ECO:0007669"/>
    <property type="project" value="UniProtKB-ARBA"/>
</dbReference>
<dbReference type="InterPro" id="IPR025110">
    <property type="entry name" value="AMP-bd_C"/>
</dbReference>
<dbReference type="SUPFAM" id="SSF56801">
    <property type="entry name" value="Acetyl-CoA synthetase-like"/>
    <property type="match status" value="1"/>
</dbReference>
<dbReference type="Gene3D" id="3.30.300.30">
    <property type="match status" value="1"/>
</dbReference>